<dbReference type="NCBIfam" id="TIGR02747">
    <property type="entry name" value="TraV"/>
    <property type="match status" value="1"/>
</dbReference>
<gene>
    <name evidence="2" type="ORF">DFO67_11571</name>
</gene>
<reference evidence="2 3" key="1">
    <citation type="submission" date="2019-03" db="EMBL/GenBank/DDBJ databases">
        <title>Freshwater and sediment microbial communities from various areas in North America, analyzing microbe dynamics in response to fracking.</title>
        <authorList>
            <person name="Lamendella R."/>
        </authorList>
    </citation>
    <scope>NUCLEOTIDE SEQUENCE [LARGE SCALE GENOMIC DNA]</scope>
    <source>
        <strain evidence="2 3">6_TX</strain>
    </source>
</reference>
<dbReference type="AlphaFoldDB" id="A0A4R8FKN0"/>
<feature type="chain" id="PRO_5020960339" evidence="1">
    <location>
        <begin position="26"/>
        <end position="172"/>
    </location>
</feature>
<dbReference type="Pfam" id="PF09676">
    <property type="entry name" value="TraV"/>
    <property type="match status" value="1"/>
</dbReference>
<organism evidence="2 3">
    <name type="scientific">Modicisalibacter xianhensis</name>
    <dbReference type="NCBI Taxonomy" id="442341"/>
    <lineage>
        <taxon>Bacteria</taxon>
        <taxon>Pseudomonadati</taxon>
        <taxon>Pseudomonadota</taxon>
        <taxon>Gammaproteobacteria</taxon>
        <taxon>Oceanospirillales</taxon>
        <taxon>Halomonadaceae</taxon>
        <taxon>Modicisalibacter</taxon>
    </lineage>
</organism>
<dbReference type="Proteomes" id="UP000294489">
    <property type="component" value="Unassembled WGS sequence"/>
</dbReference>
<evidence type="ECO:0000313" key="2">
    <source>
        <dbReference type="EMBL" id="TDX26806.1"/>
    </source>
</evidence>
<proteinExistence type="predicted"/>
<accession>A0A4R8FKN0</accession>
<name>A0A4R8FKN0_9GAMM</name>
<dbReference type="InterPro" id="IPR014118">
    <property type="entry name" value="T4SS_TraV"/>
</dbReference>
<dbReference type="EMBL" id="SOEC01000015">
    <property type="protein sequence ID" value="TDX26806.1"/>
    <property type="molecule type" value="Genomic_DNA"/>
</dbReference>
<feature type="signal peptide" evidence="1">
    <location>
        <begin position="1"/>
        <end position="25"/>
    </location>
</feature>
<evidence type="ECO:0000313" key="3">
    <source>
        <dbReference type="Proteomes" id="UP000294489"/>
    </source>
</evidence>
<sequence>MAILAFPLKTAAVLGLAVLMSGCSAFNIGESEYGCTGLPQGVQCMSTRQVYQLTNNGNVPAPLVADEQREAAVPVGSAITEQYQGEDPNDVVNNYVAPRLPDQPIPIRTPAQVMRVWIAPWEDDNGDLVVTGYLYTEIEPRRWVIGDQAPTVQPTLRPLQTIEQPQQKDRES</sequence>
<comment type="caution">
    <text evidence="2">The sequence shown here is derived from an EMBL/GenBank/DDBJ whole genome shotgun (WGS) entry which is preliminary data.</text>
</comment>
<keyword evidence="1" id="KW-0732">Signal</keyword>
<dbReference type="RefSeq" id="WP_134019375.1">
    <property type="nucleotide sequence ID" value="NZ_SOEC01000015.1"/>
</dbReference>
<dbReference type="OrthoDB" id="5298305at2"/>
<evidence type="ECO:0000256" key="1">
    <source>
        <dbReference type="SAM" id="SignalP"/>
    </source>
</evidence>
<protein>
    <submittedName>
        <fullName evidence="2">Conjugal transfer pilus assembly protein TraV</fullName>
    </submittedName>
</protein>